<name>A0A9X2F5J7_9SPHI</name>
<protein>
    <submittedName>
        <fullName evidence="1">Uncharacterized protein</fullName>
    </submittedName>
</protein>
<dbReference type="RefSeq" id="WP_252587248.1">
    <property type="nucleotide sequence ID" value="NZ_JAMWYS010000028.1"/>
</dbReference>
<dbReference type="AlphaFoldDB" id="A0A9X2F5J7"/>
<organism evidence="1 2">
    <name type="scientific">Solitalea agri</name>
    <dbReference type="NCBI Taxonomy" id="2953739"/>
    <lineage>
        <taxon>Bacteria</taxon>
        <taxon>Pseudomonadati</taxon>
        <taxon>Bacteroidota</taxon>
        <taxon>Sphingobacteriia</taxon>
        <taxon>Sphingobacteriales</taxon>
        <taxon>Sphingobacteriaceae</taxon>
        <taxon>Solitalea</taxon>
    </lineage>
</organism>
<reference evidence="1" key="1">
    <citation type="submission" date="2022-06" db="EMBL/GenBank/DDBJ databases">
        <title>Solitalea sp. MAHUQ-68 isolated from rhizospheric soil.</title>
        <authorList>
            <person name="Huq M.A."/>
        </authorList>
    </citation>
    <scope>NUCLEOTIDE SEQUENCE</scope>
    <source>
        <strain evidence="1">MAHUQ-68</strain>
    </source>
</reference>
<comment type="caution">
    <text evidence="1">The sequence shown here is derived from an EMBL/GenBank/DDBJ whole genome shotgun (WGS) entry which is preliminary data.</text>
</comment>
<keyword evidence="2" id="KW-1185">Reference proteome</keyword>
<accession>A0A9X2F5J7</accession>
<evidence type="ECO:0000313" key="1">
    <source>
        <dbReference type="EMBL" id="MCO4292756.1"/>
    </source>
</evidence>
<evidence type="ECO:0000313" key="2">
    <source>
        <dbReference type="Proteomes" id="UP001155182"/>
    </source>
</evidence>
<dbReference type="Proteomes" id="UP001155182">
    <property type="component" value="Unassembled WGS sequence"/>
</dbReference>
<dbReference type="EMBL" id="JAMWYS010000028">
    <property type="protein sequence ID" value="MCO4292756.1"/>
    <property type="molecule type" value="Genomic_DNA"/>
</dbReference>
<proteinExistence type="predicted"/>
<sequence length="147" mass="17206">MSNKPLKRHSSLIPISQKHHDILVLAQLMSQKKPVYKGLPTSDEDRKVYALNFYVGRLKPYFKNEQFKVFSYFSGYDSEVDALIYKISNEQEKIIALFEELPQSENTALLMAEISRLLIHNIRIQERDLFQQIQQKFTPEVLSGFKP</sequence>
<gene>
    <name evidence="1" type="ORF">NF867_07775</name>
</gene>